<comment type="caution">
    <text evidence="3">The sequence shown here is derived from an EMBL/GenBank/DDBJ whole genome shotgun (WGS) entry which is preliminary data.</text>
</comment>
<sequence length="251" mass="28730">MFWIFLLGMVCPTLHFAVFMKHGSNKNKVIRSLNWGYFITSTLSFLMLVFYFNISTSTDREVENLSSIESFWIVFLLSRCFEIFYAFLRDALDKISDKDSGNRSEYPRIAKLINLTLDTKLFCHYKRNIKSAFGFIGKVKSKLLSGLPGSELVNGAKLKNHDRLVLSFRSYFELVINFSIIYSLLPGIFWKGGGSLNIIEAMYFSGVTITTLGYGDISPENWFSQFLSVFEVLCGFSLIVVCLAIYLKDEK</sequence>
<dbReference type="Proteomes" id="UP000233467">
    <property type="component" value="Unassembled WGS sequence"/>
</dbReference>
<accession>A0A2N3ITX8</accession>
<keyword evidence="1" id="KW-0472">Membrane</keyword>
<proteinExistence type="predicted"/>
<reference evidence="3 4" key="1">
    <citation type="journal article" date="2017" name="Front. Microbiol.">
        <title>Strong Genomic and Phenotypic Heterogeneity in the Aeromonas sobria Species Complex.</title>
        <authorList>
            <person name="Gauthier J."/>
            <person name="Vincent A.T."/>
            <person name="Charette S.J."/>
            <person name="Derome N."/>
        </authorList>
    </citation>
    <scope>NUCLEOTIDE SEQUENCE [LARGE SCALE GENOMIC DNA]</scope>
    <source>
        <strain evidence="3 4">TM18</strain>
    </source>
</reference>
<gene>
    <name evidence="3" type="ORF">CJP16_14900</name>
</gene>
<dbReference type="AlphaFoldDB" id="A0A2N3ITX8"/>
<evidence type="ECO:0000313" key="4">
    <source>
        <dbReference type="Proteomes" id="UP000233467"/>
    </source>
</evidence>
<organism evidence="3 4">
    <name type="scientific">Aeromonas sobria</name>
    <dbReference type="NCBI Taxonomy" id="646"/>
    <lineage>
        <taxon>Bacteria</taxon>
        <taxon>Pseudomonadati</taxon>
        <taxon>Pseudomonadota</taxon>
        <taxon>Gammaproteobacteria</taxon>
        <taxon>Aeromonadales</taxon>
        <taxon>Aeromonadaceae</taxon>
        <taxon>Aeromonas</taxon>
    </lineage>
</organism>
<evidence type="ECO:0000259" key="2">
    <source>
        <dbReference type="Pfam" id="PF07885"/>
    </source>
</evidence>
<protein>
    <recommendedName>
        <fullName evidence="2">Potassium channel domain-containing protein</fullName>
    </recommendedName>
</protein>
<feature type="transmembrane region" description="Helical" evidence="1">
    <location>
        <begin position="171"/>
        <end position="190"/>
    </location>
</feature>
<feature type="domain" description="Potassium channel" evidence="2">
    <location>
        <begin position="174"/>
        <end position="245"/>
    </location>
</feature>
<feature type="transmembrane region" description="Helical" evidence="1">
    <location>
        <begin position="35"/>
        <end position="54"/>
    </location>
</feature>
<feature type="transmembrane region" description="Helical" evidence="1">
    <location>
        <begin position="6"/>
        <end position="23"/>
    </location>
</feature>
<dbReference type="EMBL" id="NQMM01000041">
    <property type="protein sequence ID" value="PKQ75400.1"/>
    <property type="molecule type" value="Genomic_DNA"/>
</dbReference>
<dbReference type="InterPro" id="IPR013099">
    <property type="entry name" value="K_chnl_dom"/>
</dbReference>
<dbReference type="RefSeq" id="WP_101325302.1">
    <property type="nucleotide sequence ID" value="NZ_NQMM01000041.1"/>
</dbReference>
<feature type="transmembrane region" description="Helical" evidence="1">
    <location>
        <begin position="226"/>
        <end position="247"/>
    </location>
</feature>
<keyword evidence="4" id="KW-1185">Reference proteome</keyword>
<dbReference type="Pfam" id="PF07885">
    <property type="entry name" value="Ion_trans_2"/>
    <property type="match status" value="1"/>
</dbReference>
<dbReference type="SUPFAM" id="SSF81324">
    <property type="entry name" value="Voltage-gated potassium channels"/>
    <property type="match status" value="1"/>
</dbReference>
<name>A0A2N3ITX8_AERSO</name>
<dbReference type="Gene3D" id="1.10.287.70">
    <property type="match status" value="1"/>
</dbReference>
<keyword evidence="1" id="KW-0812">Transmembrane</keyword>
<evidence type="ECO:0000313" key="3">
    <source>
        <dbReference type="EMBL" id="PKQ75400.1"/>
    </source>
</evidence>
<evidence type="ECO:0000256" key="1">
    <source>
        <dbReference type="SAM" id="Phobius"/>
    </source>
</evidence>
<keyword evidence="1" id="KW-1133">Transmembrane helix</keyword>